<feature type="coiled-coil region" evidence="1">
    <location>
        <begin position="43"/>
        <end position="73"/>
    </location>
</feature>
<name>A0A099TXG1_9HELI</name>
<evidence type="ECO:0000313" key="6">
    <source>
        <dbReference type="Proteomes" id="UP000255139"/>
    </source>
</evidence>
<feature type="transmembrane region" description="Helical" evidence="2">
    <location>
        <begin position="6"/>
        <end position="24"/>
    </location>
</feature>
<evidence type="ECO:0000256" key="1">
    <source>
        <dbReference type="SAM" id="Coils"/>
    </source>
</evidence>
<sequence>METYTAIIGLIGLFVILCLIKYIIGMEKSTPYPDRYLCDMYEIQRLKDEIKRLKQEAIEKEEILKEIKSLKEK</sequence>
<dbReference type="EMBL" id="UGJE01000002">
    <property type="protein sequence ID" value="STQ85776.1"/>
    <property type="molecule type" value="Genomic_DNA"/>
</dbReference>
<reference evidence="3 6" key="2">
    <citation type="submission" date="2018-06" db="EMBL/GenBank/DDBJ databases">
        <authorList>
            <consortium name="Pathogen Informatics"/>
            <person name="Doyle S."/>
        </authorList>
    </citation>
    <scope>NUCLEOTIDE SEQUENCE [LARGE SCALE GENOMIC DNA]</scope>
    <source>
        <strain evidence="3 6">NCTC12714</strain>
    </source>
</reference>
<dbReference type="Proteomes" id="UP000255139">
    <property type="component" value="Unassembled WGS sequence"/>
</dbReference>
<keyword evidence="2" id="KW-0472">Membrane</keyword>
<evidence type="ECO:0000313" key="3">
    <source>
        <dbReference type="EMBL" id="STQ85776.1"/>
    </source>
</evidence>
<dbReference type="RefSeq" id="WP_034557995.1">
    <property type="nucleotide sequence ID" value="NZ_FZML01000041.1"/>
</dbReference>
<keyword evidence="2" id="KW-0812">Transmembrane</keyword>
<keyword evidence="2" id="KW-1133">Transmembrane helix</keyword>
<keyword evidence="6" id="KW-1185">Reference proteome</keyword>
<gene>
    <name evidence="4" type="ORF">LS73_008210</name>
    <name evidence="3" type="ORF">NCTC12714_00564</name>
</gene>
<protein>
    <submittedName>
        <fullName evidence="3">Uncharacterized protein</fullName>
    </submittedName>
</protein>
<evidence type="ECO:0000256" key="2">
    <source>
        <dbReference type="SAM" id="Phobius"/>
    </source>
</evidence>
<keyword evidence="1" id="KW-0175">Coiled coil</keyword>
<dbReference type="EMBL" id="JRPD02000023">
    <property type="protein sequence ID" value="TLD98799.1"/>
    <property type="molecule type" value="Genomic_DNA"/>
</dbReference>
<evidence type="ECO:0000313" key="5">
    <source>
        <dbReference type="Proteomes" id="UP000029922"/>
    </source>
</evidence>
<dbReference type="STRING" id="216.LS73_05350"/>
<accession>A0A099TXG1</accession>
<dbReference type="Proteomes" id="UP000029922">
    <property type="component" value="Unassembled WGS sequence"/>
</dbReference>
<proteinExistence type="predicted"/>
<reference evidence="4 5" key="1">
    <citation type="journal article" date="2014" name="Genome Announc.">
        <title>Draft genome sequences of eight enterohepatic helicobacter species isolated from both laboratory and wild rodents.</title>
        <authorList>
            <person name="Sheh A."/>
            <person name="Shen Z."/>
            <person name="Fox J.G."/>
        </authorList>
    </citation>
    <scope>NUCLEOTIDE SEQUENCE [LARGE SCALE GENOMIC DNA]</scope>
    <source>
        <strain evidence="4 5">ST1</strain>
    </source>
</reference>
<evidence type="ECO:0000313" key="4">
    <source>
        <dbReference type="EMBL" id="TLD98799.1"/>
    </source>
</evidence>
<dbReference type="AlphaFoldDB" id="A0A099TXG1"/>
<organism evidence="3 6">
    <name type="scientific">Helicobacter muridarum</name>
    <dbReference type="NCBI Taxonomy" id="216"/>
    <lineage>
        <taxon>Bacteria</taxon>
        <taxon>Pseudomonadati</taxon>
        <taxon>Campylobacterota</taxon>
        <taxon>Epsilonproteobacteria</taxon>
        <taxon>Campylobacterales</taxon>
        <taxon>Helicobacteraceae</taxon>
        <taxon>Helicobacter</taxon>
    </lineage>
</organism>